<dbReference type="AlphaFoldDB" id="A0A8X6MRM8"/>
<evidence type="ECO:0000313" key="13">
    <source>
        <dbReference type="Proteomes" id="UP000887013"/>
    </source>
</evidence>
<proteinExistence type="predicted"/>
<feature type="transmembrane region" description="Helical" evidence="10">
    <location>
        <begin position="331"/>
        <end position="352"/>
    </location>
</feature>
<keyword evidence="5 10" id="KW-1133">Transmembrane helix</keyword>
<comment type="caution">
    <text evidence="12">The sequence shown here is derived from an EMBL/GenBank/DDBJ whole genome shotgun (WGS) entry which is preliminary data.</text>
</comment>
<keyword evidence="8" id="KW-0393">Immunoglobulin domain</keyword>
<evidence type="ECO:0000256" key="7">
    <source>
        <dbReference type="ARBA" id="ARBA00023157"/>
    </source>
</evidence>
<dbReference type="InterPro" id="IPR036116">
    <property type="entry name" value="FN3_sf"/>
</dbReference>
<keyword evidence="4" id="KW-0130">Cell adhesion</keyword>
<evidence type="ECO:0000256" key="5">
    <source>
        <dbReference type="ARBA" id="ARBA00022989"/>
    </source>
</evidence>
<evidence type="ECO:0000256" key="6">
    <source>
        <dbReference type="ARBA" id="ARBA00023136"/>
    </source>
</evidence>
<evidence type="ECO:0000313" key="12">
    <source>
        <dbReference type="EMBL" id="GFS74212.1"/>
    </source>
</evidence>
<evidence type="ECO:0000256" key="4">
    <source>
        <dbReference type="ARBA" id="ARBA00022889"/>
    </source>
</evidence>
<dbReference type="InterPro" id="IPR003961">
    <property type="entry name" value="FN3_dom"/>
</dbReference>
<feature type="domain" description="Fibronectin type-III" evidence="11">
    <location>
        <begin position="7"/>
        <end position="101"/>
    </location>
</feature>
<evidence type="ECO:0000256" key="9">
    <source>
        <dbReference type="SAM" id="MobiDB-lite"/>
    </source>
</evidence>
<feature type="compositionally biased region" description="Basic and acidic residues" evidence="9">
    <location>
        <begin position="279"/>
        <end position="289"/>
    </location>
</feature>
<keyword evidence="13" id="KW-1185">Reference proteome</keyword>
<dbReference type="Proteomes" id="UP000887013">
    <property type="component" value="Unassembled WGS sequence"/>
</dbReference>
<dbReference type="InterPro" id="IPR013783">
    <property type="entry name" value="Ig-like_fold"/>
</dbReference>
<dbReference type="InterPro" id="IPR056754">
    <property type="entry name" value="DSCAM/DSCAML_C"/>
</dbReference>
<keyword evidence="2 10" id="KW-0812">Transmembrane</keyword>
<dbReference type="GO" id="GO:0016020">
    <property type="term" value="C:membrane"/>
    <property type="evidence" value="ECO:0007669"/>
    <property type="project" value="UniProtKB-SubCell"/>
</dbReference>
<feature type="transmembrane region" description="Helical" evidence="10">
    <location>
        <begin position="123"/>
        <end position="145"/>
    </location>
</feature>
<keyword evidence="7" id="KW-1015">Disulfide bond</keyword>
<reference evidence="12" key="1">
    <citation type="submission" date="2020-08" db="EMBL/GenBank/DDBJ databases">
        <title>Multicomponent nature underlies the extraordinary mechanical properties of spider dragline silk.</title>
        <authorList>
            <person name="Kono N."/>
            <person name="Nakamura H."/>
            <person name="Mori M."/>
            <person name="Yoshida Y."/>
            <person name="Ohtoshi R."/>
            <person name="Malay A.D."/>
            <person name="Moran D.A.P."/>
            <person name="Tomita M."/>
            <person name="Numata K."/>
            <person name="Arakawa K."/>
        </authorList>
    </citation>
    <scope>NUCLEOTIDE SEQUENCE</scope>
</reference>
<dbReference type="EMBL" id="BMAW01050190">
    <property type="protein sequence ID" value="GFS74212.1"/>
    <property type="molecule type" value="Genomic_DNA"/>
</dbReference>
<keyword evidence="3" id="KW-0732">Signal</keyword>
<dbReference type="OrthoDB" id="5982258at2759"/>
<name>A0A8X6MRM8_NEPPI</name>
<evidence type="ECO:0000256" key="1">
    <source>
        <dbReference type="ARBA" id="ARBA00004167"/>
    </source>
</evidence>
<organism evidence="12 13">
    <name type="scientific">Nephila pilipes</name>
    <name type="common">Giant wood spider</name>
    <name type="synonym">Nephila maculata</name>
    <dbReference type="NCBI Taxonomy" id="299642"/>
    <lineage>
        <taxon>Eukaryota</taxon>
        <taxon>Metazoa</taxon>
        <taxon>Ecdysozoa</taxon>
        <taxon>Arthropoda</taxon>
        <taxon>Chelicerata</taxon>
        <taxon>Arachnida</taxon>
        <taxon>Araneae</taxon>
        <taxon>Araneomorphae</taxon>
        <taxon>Entelegynae</taxon>
        <taxon>Araneoidea</taxon>
        <taxon>Nephilidae</taxon>
        <taxon>Nephila</taxon>
    </lineage>
</organism>
<protein>
    <submittedName>
        <fullName evidence="12">Down syndrome cell adhesion molecule-like protein Dscam2</fullName>
    </submittedName>
</protein>
<evidence type="ECO:0000256" key="10">
    <source>
        <dbReference type="SAM" id="Phobius"/>
    </source>
</evidence>
<accession>A0A8X6MRM8</accession>
<dbReference type="SUPFAM" id="SSF49265">
    <property type="entry name" value="Fibronectin type III"/>
    <property type="match status" value="1"/>
</dbReference>
<evidence type="ECO:0000256" key="3">
    <source>
        <dbReference type="ARBA" id="ARBA00022729"/>
    </source>
</evidence>
<evidence type="ECO:0000256" key="2">
    <source>
        <dbReference type="ARBA" id="ARBA00022692"/>
    </source>
</evidence>
<dbReference type="FunFam" id="2.60.40.10:FF:000678">
    <property type="entry name" value="Down syndrome cell adhesion molecule-like protein Dscam2"/>
    <property type="match status" value="1"/>
</dbReference>
<gene>
    <name evidence="12" type="primary">Dscam2</name>
    <name evidence="12" type="ORF">NPIL_272671</name>
</gene>
<evidence type="ECO:0000259" key="11">
    <source>
        <dbReference type="PROSITE" id="PS50853"/>
    </source>
</evidence>
<sequence>MDEAPIAPEKRLFLSVNSTALNINLNSWHNGGCPICFFVIQYRPNGQQEWTLVSNNVIPEQNNITITDMSPGSWYSLLITARNDAGSTDAEYKFATLTLSGEYPPRPSKVSDMSGSFYRHLTITVPVVSSIIVLIVVLFAVCFITRRRTSGTAQRTQNTDTDGRDPIKAENVPLSVTYDAGQEPAYLPAPYATSRVSGYSREHCILPGSGNEQNVGTFGSTRSGYTYNVPHPPRRVDKSECIYASPSIYIPGYRHTGMELRPHRDHPIYEVPDRGRMKLDSSRSWRESGDGDSSSESDNEDLLYTLHSPEDRIIRDEARESETECDRLCEYLPCIYITLIWIFLMEIARQIILS</sequence>
<dbReference type="Pfam" id="PF25059">
    <property type="entry name" value="FN3_DSCAM-DSCAML_C"/>
    <property type="match status" value="1"/>
</dbReference>
<feature type="region of interest" description="Disordered" evidence="9">
    <location>
        <begin position="279"/>
        <end position="302"/>
    </location>
</feature>
<dbReference type="CDD" id="cd00063">
    <property type="entry name" value="FN3"/>
    <property type="match status" value="1"/>
</dbReference>
<evidence type="ECO:0000256" key="8">
    <source>
        <dbReference type="ARBA" id="ARBA00023319"/>
    </source>
</evidence>
<dbReference type="Gene3D" id="2.60.40.10">
    <property type="entry name" value="Immunoglobulins"/>
    <property type="match status" value="1"/>
</dbReference>
<keyword evidence="6 10" id="KW-0472">Membrane</keyword>
<dbReference type="PROSITE" id="PS50853">
    <property type="entry name" value="FN3"/>
    <property type="match status" value="1"/>
</dbReference>
<dbReference type="GO" id="GO:0007155">
    <property type="term" value="P:cell adhesion"/>
    <property type="evidence" value="ECO:0007669"/>
    <property type="project" value="UniProtKB-KW"/>
</dbReference>
<comment type="subcellular location">
    <subcellularLocation>
        <location evidence="1">Membrane</location>
        <topology evidence="1">Single-pass membrane protein</topology>
    </subcellularLocation>
</comment>